<dbReference type="EMBL" id="JAHLQT010040612">
    <property type="protein sequence ID" value="KAG7155770.1"/>
    <property type="molecule type" value="Genomic_DNA"/>
</dbReference>
<comment type="caution">
    <text evidence="1">The sequence shown here is derived from an EMBL/GenBank/DDBJ whole genome shotgun (WGS) entry which is preliminary data.</text>
</comment>
<gene>
    <name evidence="1" type="ORF">Hamer_G028368</name>
</gene>
<proteinExistence type="predicted"/>
<protein>
    <submittedName>
        <fullName evidence="1">Uncharacterized protein</fullName>
    </submittedName>
</protein>
<keyword evidence="2" id="KW-1185">Reference proteome</keyword>
<organism evidence="1 2">
    <name type="scientific">Homarus americanus</name>
    <name type="common">American lobster</name>
    <dbReference type="NCBI Taxonomy" id="6706"/>
    <lineage>
        <taxon>Eukaryota</taxon>
        <taxon>Metazoa</taxon>
        <taxon>Ecdysozoa</taxon>
        <taxon>Arthropoda</taxon>
        <taxon>Crustacea</taxon>
        <taxon>Multicrustacea</taxon>
        <taxon>Malacostraca</taxon>
        <taxon>Eumalacostraca</taxon>
        <taxon>Eucarida</taxon>
        <taxon>Decapoda</taxon>
        <taxon>Pleocyemata</taxon>
        <taxon>Astacidea</taxon>
        <taxon>Nephropoidea</taxon>
        <taxon>Nephropidae</taxon>
        <taxon>Homarus</taxon>
    </lineage>
</organism>
<dbReference type="Proteomes" id="UP000747542">
    <property type="component" value="Unassembled WGS sequence"/>
</dbReference>
<sequence length="84" mass="9416">MGPGSRCLSSPTNTEDSSLTLPRQRLLFGARLATNGVRVVECLRFPSFSFLSKLLARYSRGKHYDSEPELKAITEQVENSQIKQ</sequence>
<reference evidence="1" key="1">
    <citation type="journal article" date="2021" name="Sci. Adv.">
        <title>The American lobster genome reveals insights on longevity, neural, and immune adaptations.</title>
        <authorList>
            <person name="Polinski J.M."/>
            <person name="Zimin A.V."/>
            <person name="Clark K.F."/>
            <person name="Kohn A.B."/>
            <person name="Sadowski N."/>
            <person name="Timp W."/>
            <person name="Ptitsyn A."/>
            <person name="Khanna P."/>
            <person name="Romanova D.Y."/>
            <person name="Williams P."/>
            <person name="Greenwood S.J."/>
            <person name="Moroz L.L."/>
            <person name="Walt D.R."/>
            <person name="Bodnar A.G."/>
        </authorList>
    </citation>
    <scope>NUCLEOTIDE SEQUENCE</scope>
    <source>
        <strain evidence="1">GMGI-L3</strain>
    </source>
</reference>
<evidence type="ECO:0000313" key="1">
    <source>
        <dbReference type="EMBL" id="KAG7155770.1"/>
    </source>
</evidence>
<accession>A0A8J5JHM9</accession>
<name>A0A8J5JHM9_HOMAM</name>
<dbReference type="AlphaFoldDB" id="A0A8J5JHM9"/>
<evidence type="ECO:0000313" key="2">
    <source>
        <dbReference type="Proteomes" id="UP000747542"/>
    </source>
</evidence>